<evidence type="ECO:0000313" key="2">
    <source>
        <dbReference type="EMBL" id="BAI61473.1"/>
    </source>
</evidence>
<reference evidence="2 3" key="1">
    <citation type="journal article" date="2007" name="Appl. Environ. Microbiol.">
        <title>Isolation of key methanogens for global methane emission from rice paddy fields: a novel isolate affiliated with the clone cluster rice cluster I.</title>
        <authorList>
            <person name="Sakai S."/>
            <person name="Imachi H."/>
            <person name="Sekiguchi Y."/>
            <person name="Ohashi A."/>
            <person name="Harada H."/>
            <person name="Kamagata Y."/>
        </authorList>
    </citation>
    <scope>NUCLEOTIDE SEQUENCE [LARGE SCALE GENOMIC DNA]</scope>
    <source>
        <strain evidence="3">DSM 17711 / JCM 13418 / NBRC 101707 / SANAE</strain>
    </source>
</reference>
<feature type="transmembrane region" description="Helical" evidence="1">
    <location>
        <begin position="6"/>
        <end position="25"/>
    </location>
</feature>
<reference evidence="2 3" key="2">
    <citation type="journal article" date="2008" name="Int. J. Syst. Evol. Microbiol.">
        <title>Methanocella paludicola gen. nov., sp. nov., a methane-producing archaeon, the first isolate of the lineage 'Rice Cluster I', and proposal of the new archaeal order Methanocellales ord. nov.</title>
        <authorList>
            <person name="Sakai S."/>
            <person name="Imachi H."/>
            <person name="Hanada S."/>
            <person name="Ohashi A."/>
            <person name="Harada H."/>
            <person name="Kamagata Y."/>
        </authorList>
    </citation>
    <scope>NUCLEOTIDE SEQUENCE [LARGE SCALE GENOMIC DNA]</scope>
    <source>
        <strain evidence="3">DSM 17711 / JCM 13418 / NBRC 101707 / SANAE</strain>
    </source>
</reference>
<feature type="transmembrane region" description="Helical" evidence="1">
    <location>
        <begin position="159"/>
        <end position="181"/>
    </location>
</feature>
<sequence length="222" mass="25200">MDFIRGNWYNIGLVVAFVALLYLVLEYPNMGVLQILLLLNFVAILIHQFEEYGFPGGEPAVMNMVLQPSSTPNKYPLNQNSAMITNVVVTYLMYLIPVFFPNIIWLGLAPILFGMMQFIVHGVMTNLKLKSLYNPGLGAVVLLHIPIGLYYIYYIQTMGLASIWDWVIAIVYMVLVAFIVVNKMTYSWLADKNSPNIFSAAEMKRWNVQEKLNKLHGGSPKN</sequence>
<organism evidence="2 3">
    <name type="scientific">Methanocella paludicola (strain DSM 17711 / JCM 13418 / NBRC 101707 / SANAE)</name>
    <dbReference type="NCBI Taxonomy" id="304371"/>
    <lineage>
        <taxon>Archaea</taxon>
        <taxon>Methanobacteriati</taxon>
        <taxon>Methanobacteriota</taxon>
        <taxon>Stenosarchaea group</taxon>
        <taxon>Methanomicrobia</taxon>
        <taxon>Methanocellales</taxon>
        <taxon>Methanocellaceae</taxon>
        <taxon>Methanocella</taxon>
    </lineage>
</organism>
<evidence type="ECO:0008006" key="4">
    <source>
        <dbReference type="Google" id="ProtNLM"/>
    </source>
</evidence>
<proteinExistence type="predicted"/>
<feature type="transmembrane region" description="Helical" evidence="1">
    <location>
        <begin position="91"/>
        <end position="120"/>
    </location>
</feature>
<keyword evidence="3" id="KW-1185">Reference proteome</keyword>
<evidence type="ECO:0000313" key="3">
    <source>
        <dbReference type="Proteomes" id="UP000001882"/>
    </source>
</evidence>
<keyword evidence="1" id="KW-1133">Transmembrane helix</keyword>
<dbReference type="EMBL" id="AP011532">
    <property type="protein sequence ID" value="BAI61473.1"/>
    <property type="molecule type" value="Genomic_DNA"/>
</dbReference>
<keyword evidence="1" id="KW-0472">Membrane</keyword>
<dbReference type="InterPro" id="IPR025671">
    <property type="entry name" value="HXXEE"/>
</dbReference>
<accession>D1YYF1</accession>
<dbReference type="Proteomes" id="UP000001882">
    <property type="component" value="Chromosome"/>
</dbReference>
<name>D1YYF1_METPS</name>
<dbReference type="Pfam" id="PF13787">
    <property type="entry name" value="HXXEE"/>
    <property type="match status" value="1"/>
</dbReference>
<reference evidence="3" key="3">
    <citation type="journal article" date="2011" name="PLoS ONE">
        <title>Genome sequence of a mesophilic hydrogenotrophic methanogen Methanocella paludicola, the first cultivated representative of the order Methanocellales.</title>
        <authorList>
            <person name="Sakai S."/>
            <person name="Takaki Y."/>
            <person name="Shimamura S."/>
            <person name="Sekine M."/>
            <person name="Tajima T."/>
            <person name="Kosugi H."/>
            <person name="Ichikawa N."/>
            <person name="Tasumi E."/>
            <person name="Hiraki A.T."/>
            <person name="Shimizu A."/>
            <person name="Kato Y."/>
            <person name="Nishiko R."/>
            <person name="Mori K."/>
            <person name="Fujita N."/>
            <person name="Imachi H."/>
            <person name="Takai K."/>
        </authorList>
    </citation>
    <scope>NUCLEOTIDE SEQUENCE [LARGE SCALE GENOMIC DNA]</scope>
    <source>
        <strain evidence="3">DSM 17711 / JCM 13418 / NBRC 101707 / SANAE</strain>
    </source>
</reference>
<keyword evidence="1" id="KW-0812">Transmembrane</keyword>
<dbReference type="PATRIC" id="fig|304371.9.peg.1438"/>
<evidence type="ECO:0000256" key="1">
    <source>
        <dbReference type="SAM" id="Phobius"/>
    </source>
</evidence>
<dbReference type="AlphaFoldDB" id="D1YYF1"/>
<feature type="transmembrane region" description="Helical" evidence="1">
    <location>
        <begin position="132"/>
        <end position="153"/>
    </location>
</feature>
<protein>
    <recommendedName>
        <fullName evidence="4">HXXEE domain-containing protein</fullName>
    </recommendedName>
</protein>
<dbReference type="eggNOG" id="arCOG13227">
    <property type="taxonomic scope" value="Archaea"/>
</dbReference>
<gene>
    <name evidence="2" type="ordered locus">MCP_1401</name>
</gene>
<feature type="transmembrane region" description="Helical" evidence="1">
    <location>
        <begin position="32"/>
        <end position="49"/>
    </location>
</feature>
<dbReference type="InParanoid" id="D1YYF1"/>
<dbReference type="KEGG" id="mpd:MCP_1401"/>